<dbReference type="Pfam" id="PF04545">
    <property type="entry name" value="Sigma70_r4"/>
    <property type="match status" value="1"/>
</dbReference>
<dbReference type="InterPro" id="IPR019775">
    <property type="entry name" value="WD40_repeat_CS"/>
</dbReference>
<evidence type="ECO:0000256" key="8">
    <source>
        <dbReference type="PROSITE-ProRule" id="PRU00221"/>
    </source>
</evidence>
<dbReference type="Gene3D" id="2.130.10.10">
    <property type="entry name" value="YVTN repeat-like/Quinoprotein amine dehydrogenase"/>
    <property type="match status" value="3"/>
</dbReference>
<dbReference type="InterPro" id="IPR015943">
    <property type="entry name" value="WD40/YVTN_repeat-like_dom_sf"/>
</dbReference>
<feature type="repeat" description="WD" evidence="8">
    <location>
        <begin position="120"/>
        <end position="161"/>
    </location>
</feature>
<feature type="compositionally biased region" description="Polar residues" evidence="10">
    <location>
        <begin position="1071"/>
        <end position="1087"/>
    </location>
</feature>
<sequence>MTEPSERPAIENLRGKFTSPDLQQRLKALSDCLKFDQGLDLLAQQALTDPSEQVKQSAYWVLYGDNPYLTENVNLRSPNIIPQDTISSVAISSEYKIIVGGGWKTIRIWNLETGKLINTINAHSHWVLSVAMSSDGQYLVSSSIDKTVKLWSLKTKTLLHTFTGHTSWVNVLKITPDNQTLISGSADKTIKVWNLEKKELVHTFNGHTGWISCLAISSDSKFLVSGSTDKTIKVWDLTQKQLLRTLEEHSDWIQNVAISSDNQSLVTGSRDGTIKIWQKDPNTQGKNENFNIPFLTDVFSFFFGKSNNESPFQLLVNTLKCVKTITGKFQTMTNFDITPNGNIQVIGTNNGSIYIQNLNQYPNPSRRITGHTGFISSIAVSSNSKLFVSGSRDWIKLWDLQTGEILNILEGESPKLTSLKINSPGKTLYCGDYQEFTIQGFDQYNKPIKIENITWTATGGEVEDGLFQAGNISGSNFKIQAQVNSVSCQVLITILEKPKLTSLKINPSETSLYCGQSQQFNVQGFDQYNQPIPIGQVTWTATGGTIKNGLFTAANISGSNFKIQAQVNSVGGQISITIIEKPKLISLKINPSVQTLYCGDSERFSAKGFDQYNQPISIGQVTWTADNIELPNNGKFVAGHFEKTVTITAKVETISQSIQVKVIEFPRLTSLSISPSLIEMCPGQRYEEFTLQGLDQRGNPISIKNVNWTATGGTIDDKGNYTVGDNSKGQFTVTASIPGQTISATAKIIVPSILTHLMISPQTISAEPNEPITFQVMGLDQIGDWFWVNDIEWKCTAGGQIDREGVFKGGYEKYQVTVTAKVSLLQVSATVNILPVLRQIQINPHQDISLKPKEIIIFNVVGFDQYGNEIETGNIVWEATGGIIDQKGKFTAKDNDKGFYKVTAKVSPLSPYDMRSKLLALGIYTKLISRSIYWTERLSSLSDKIRSVLFPNSAKTEIQDQSETSNNISTASEQNSSSELSNFEIDLQAWVIKQAIKITVRLLDWVGDSCINLAKITDSVNIQVVPVPKIKDVNVSSDFRDINLDQPSFISEVIEKVSDTIEDVRDKLDNSKNNSNPELTPRPTQTPELKENPKSHSNMAIGVFTPWHIRSYIFRDSYEFRLLYGHLYDYYEMTSGKRVKSRCRTQAHYTEDSIKIHVNNNLNQSFQDDSEPDDLIDLEIEDANDLKLQKPTNSRTTDLVLLYLQEIGRVRLLRRDEEVSEAQKVQRYLRLVELRDNAAEQDEELINTYVRLIKTRDQLSAQLGHRPSLERWATKAGVDVTELKPMLAAGKRCWAEIAGLTVKELDRIQTEGIQSKDRMIKANLRLVVWVAKEYRNRGLELLDLIQEGTLGLERAVEKFNPTPGYRFSTYSYWWIRQAITRAIAQTSRTIRIPVHITEKLNKIKKAQRKIFREKGRTATIDDIAHELEMTPVQVREVLLRVPRSVSLETKVGTDKDTELGDLLETDEVTPEEMLMRESLHRDLQNLLADLSSRERDVILMRYGLGDGHSYSLGEIGRALELSRERVRQIEAKALQKLRQPKCRNRVRDYLEFLS</sequence>
<keyword evidence="14" id="KW-1185">Reference proteome</keyword>
<dbReference type="InterPro" id="IPR036322">
    <property type="entry name" value="WD40_repeat_dom_sf"/>
</dbReference>
<comment type="similarity">
    <text evidence="1 9">Belongs to the sigma-70 factor family.</text>
</comment>
<dbReference type="PROSITE" id="PS50294">
    <property type="entry name" value="WD_REPEATS_REGION"/>
    <property type="match status" value="4"/>
</dbReference>
<evidence type="ECO:0000256" key="3">
    <source>
        <dbReference type="ARBA" id="ARBA00022737"/>
    </source>
</evidence>
<evidence type="ECO:0000256" key="6">
    <source>
        <dbReference type="ARBA" id="ARBA00023125"/>
    </source>
</evidence>
<dbReference type="Gene3D" id="2.60.40.1080">
    <property type="match status" value="2"/>
</dbReference>
<feature type="repeat" description="WD" evidence="8">
    <location>
        <begin position="368"/>
        <end position="408"/>
    </location>
</feature>
<dbReference type="eggNOG" id="COG2319">
    <property type="taxonomic scope" value="Bacteria"/>
</dbReference>
<keyword evidence="6 9" id="KW-0238">DNA-binding</keyword>
<accession>A0A073CD10</accession>
<dbReference type="Pfam" id="PF00140">
    <property type="entry name" value="Sigma70_r1_2"/>
    <property type="match status" value="1"/>
</dbReference>
<dbReference type="Pfam" id="PF00400">
    <property type="entry name" value="WD40"/>
    <property type="match status" value="5"/>
</dbReference>
<dbReference type="PRINTS" id="PR00320">
    <property type="entry name" value="GPROTEINBRPT"/>
</dbReference>
<dbReference type="SUPFAM" id="SSF88659">
    <property type="entry name" value="Sigma3 and sigma4 domains of RNA polymerase sigma factors"/>
    <property type="match status" value="2"/>
</dbReference>
<dbReference type="SUPFAM" id="SSF49373">
    <property type="entry name" value="Invasin/intimin cell-adhesion fragments"/>
    <property type="match status" value="1"/>
</dbReference>
<protein>
    <recommendedName>
        <fullName evidence="9">RNA polymerase sigma factor</fullName>
    </recommendedName>
</protein>
<dbReference type="InterPro" id="IPR007630">
    <property type="entry name" value="RNA_pol_sigma70_r4"/>
</dbReference>
<organism evidence="13 14">
    <name type="scientific">Planktothrix agardhii (strain NIVA-CYA 126/8)</name>
    <dbReference type="NCBI Taxonomy" id="388467"/>
    <lineage>
        <taxon>Bacteria</taxon>
        <taxon>Bacillati</taxon>
        <taxon>Cyanobacteriota</taxon>
        <taxon>Cyanophyceae</taxon>
        <taxon>Oscillatoriophycideae</taxon>
        <taxon>Oscillatoriales</taxon>
        <taxon>Microcoleaceae</taxon>
        <taxon>Planktothrix</taxon>
    </lineage>
</organism>
<evidence type="ECO:0000256" key="10">
    <source>
        <dbReference type="SAM" id="MobiDB-lite"/>
    </source>
</evidence>
<evidence type="ECO:0000259" key="12">
    <source>
        <dbReference type="PROSITE" id="PS00716"/>
    </source>
</evidence>
<dbReference type="GO" id="GO:0016987">
    <property type="term" value="F:sigma factor activity"/>
    <property type="evidence" value="ECO:0007669"/>
    <property type="project" value="UniProtKB-KW"/>
</dbReference>
<dbReference type="PANTHER" id="PTHR30603">
    <property type="entry name" value="RNA POLYMERASE SIGMA FACTOR RPO"/>
    <property type="match status" value="1"/>
</dbReference>
<dbReference type="InterPro" id="IPR007627">
    <property type="entry name" value="RNA_pol_sigma70_r2"/>
</dbReference>
<dbReference type="InterPro" id="IPR000943">
    <property type="entry name" value="RNA_pol_sigma70"/>
</dbReference>
<dbReference type="InterPro" id="IPR017848">
    <property type="entry name" value="RNA_pol_sigma_RpoD/SigA_cyanob"/>
</dbReference>
<comment type="function">
    <text evidence="9">Sigma factors are initiation factors that promote the attachment of RNA polymerase to specific initiation sites and are then released.</text>
</comment>
<keyword evidence="7 9" id="KW-0804">Transcription</keyword>
<dbReference type="SMART" id="SM00320">
    <property type="entry name" value="WD40"/>
    <property type="match status" value="8"/>
</dbReference>
<dbReference type="PROSITE" id="PS00678">
    <property type="entry name" value="WD_REPEATS_1"/>
    <property type="match status" value="2"/>
</dbReference>
<dbReference type="PATRIC" id="fig|388467.6.peg.262"/>
<dbReference type="InterPro" id="IPR009042">
    <property type="entry name" value="RNA_pol_sigma70_r1_2"/>
</dbReference>
<evidence type="ECO:0000256" key="2">
    <source>
        <dbReference type="ARBA" id="ARBA00022574"/>
    </source>
</evidence>
<dbReference type="InterPro" id="IPR008964">
    <property type="entry name" value="Invasin/intimin_cell_adhesion"/>
</dbReference>
<dbReference type="InterPro" id="IPR013325">
    <property type="entry name" value="RNA_pol_sigma_r2"/>
</dbReference>
<dbReference type="PRINTS" id="PR00046">
    <property type="entry name" value="SIGMA70FCT"/>
</dbReference>
<reference evidence="13 14" key="1">
    <citation type="journal article" date="2014" name="Appl. Environ. Microbiol.">
        <title>Elucidation of insertion elements encoded on plasmids and in vitro construction of shuttle vectors from the toxic cyanobacterium Planktothrix.</title>
        <authorList>
            <person name="Christiansen G."/>
            <person name="Goesmann A."/>
            <person name="Kurmayer R."/>
        </authorList>
    </citation>
    <scope>NUCLEOTIDE SEQUENCE [LARGE SCALE GENOMIC DNA]</scope>
    <source>
        <strain evidence="13 14">NIVA-CYA 126/8</strain>
    </source>
</reference>
<dbReference type="InterPro" id="IPR007624">
    <property type="entry name" value="RNA_pol_sigma70_r3"/>
</dbReference>
<dbReference type="InterPro" id="IPR013783">
    <property type="entry name" value="Ig-like_fold"/>
</dbReference>
<dbReference type="EMBL" id="CM002803">
    <property type="protein sequence ID" value="KEI65538.1"/>
    <property type="molecule type" value="Genomic_DNA"/>
</dbReference>
<dbReference type="GO" id="GO:0006352">
    <property type="term" value="P:DNA-templated transcription initiation"/>
    <property type="evidence" value="ECO:0007669"/>
    <property type="project" value="InterPro"/>
</dbReference>
<dbReference type="InterPro" id="IPR013324">
    <property type="entry name" value="RNA_pol_sigma_r3/r4-like"/>
</dbReference>
<dbReference type="InterPro" id="IPR050239">
    <property type="entry name" value="Sigma-70_RNA_pol_init_factors"/>
</dbReference>
<dbReference type="CDD" id="cd06171">
    <property type="entry name" value="Sigma70_r4"/>
    <property type="match status" value="1"/>
</dbReference>
<dbReference type="CDD" id="cd00200">
    <property type="entry name" value="WD40"/>
    <property type="match status" value="1"/>
</dbReference>
<dbReference type="GO" id="GO:0003677">
    <property type="term" value="F:DNA binding"/>
    <property type="evidence" value="ECO:0007669"/>
    <property type="project" value="UniProtKB-KW"/>
</dbReference>
<dbReference type="NCBIfam" id="TIGR02997">
    <property type="entry name" value="Sig70-cyanoRpoD"/>
    <property type="match status" value="1"/>
</dbReference>
<dbReference type="SUPFAM" id="SSF50978">
    <property type="entry name" value="WD40 repeat-like"/>
    <property type="match status" value="1"/>
</dbReference>
<evidence type="ECO:0000256" key="7">
    <source>
        <dbReference type="ARBA" id="ARBA00023163"/>
    </source>
</evidence>
<dbReference type="GO" id="GO:0005829">
    <property type="term" value="C:cytosol"/>
    <property type="evidence" value="ECO:0007669"/>
    <property type="project" value="UniProtKB-ARBA"/>
</dbReference>
<feature type="repeat" description="WD" evidence="8">
    <location>
        <begin position="162"/>
        <end position="203"/>
    </location>
</feature>
<keyword evidence="2 8" id="KW-0853">WD repeat</keyword>
<evidence type="ECO:0000256" key="5">
    <source>
        <dbReference type="ARBA" id="ARBA00023082"/>
    </source>
</evidence>
<feature type="domain" description="RNA polymerase sigma-70" evidence="12">
    <location>
        <begin position="1511"/>
        <end position="1537"/>
    </location>
</feature>
<evidence type="ECO:0000259" key="11">
    <source>
        <dbReference type="PROSITE" id="PS00715"/>
    </source>
</evidence>
<dbReference type="InterPro" id="IPR014284">
    <property type="entry name" value="RNA_pol_sigma-70_dom"/>
</dbReference>
<dbReference type="InterPro" id="IPR001680">
    <property type="entry name" value="WD40_rpt"/>
</dbReference>
<dbReference type="PROSITE" id="PS50082">
    <property type="entry name" value="WD_REPEATS_2"/>
    <property type="match status" value="5"/>
</dbReference>
<dbReference type="Gene3D" id="1.10.10.10">
    <property type="entry name" value="Winged helix-like DNA-binding domain superfamily/Winged helix DNA-binding domain"/>
    <property type="match status" value="2"/>
</dbReference>
<keyword evidence="4 9" id="KW-0805">Transcription regulation</keyword>
<dbReference type="Pfam" id="PF04542">
    <property type="entry name" value="Sigma70_r2"/>
    <property type="match status" value="1"/>
</dbReference>
<keyword evidence="5 9" id="KW-0731">Sigma factor</keyword>
<dbReference type="Proteomes" id="UP000027395">
    <property type="component" value="Chromosome"/>
</dbReference>
<evidence type="ECO:0000256" key="1">
    <source>
        <dbReference type="ARBA" id="ARBA00007788"/>
    </source>
</evidence>
<dbReference type="PANTHER" id="PTHR30603:SF60">
    <property type="entry name" value="RNA POLYMERASE SIGMA FACTOR RPOD"/>
    <property type="match status" value="1"/>
</dbReference>
<dbReference type="HOGENOM" id="CLU_246224_0_0_3"/>
<dbReference type="eggNOG" id="COG0568">
    <property type="taxonomic scope" value="Bacteria"/>
</dbReference>
<name>A0A073CD10_PLAA1</name>
<proteinExistence type="inferred from homology"/>
<feature type="domain" description="RNA polymerase sigma-70" evidence="11">
    <location>
        <begin position="1343"/>
        <end position="1356"/>
    </location>
</feature>
<gene>
    <name evidence="13" type="primary">sigC</name>
    <name evidence="13" type="ORF">A19Y_0311</name>
</gene>
<dbReference type="Gene3D" id="1.20.120.1810">
    <property type="match status" value="1"/>
</dbReference>
<dbReference type="NCBIfam" id="NF005785">
    <property type="entry name" value="PRK07598.1"/>
    <property type="match status" value="1"/>
</dbReference>
<feature type="repeat" description="WD" evidence="8">
    <location>
        <begin position="204"/>
        <end position="245"/>
    </location>
</feature>
<dbReference type="STRING" id="388467.A19Y_0311"/>
<dbReference type="Pfam" id="PF04539">
    <property type="entry name" value="Sigma70_r3"/>
    <property type="match status" value="1"/>
</dbReference>
<dbReference type="InterPro" id="IPR036388">
    <property type="entry name" value="WH-like_DNA-bd_sf"/>
</dbReference>
<dbReference type="SUPFAM" id="SSF88946">
    <property type="entry name" value="Sigma2 domain of RNA polymerase sigma factors"/>
    <property type="match status" value="1"/>
</dbReference>
<feature type="region of interest" description="Disordered" evidence="10">
    <location>
        <begin position="1066"/>
        <end position="1095"/>
    </location>
</feature>
<evidence type="ECO:0000313" key="14">
    <source>
        <dbReference type="Proteomes" id="UP000027395"/>
    </source>
</evidence>
<dbReference type="PROSITE" id="PS00716">
    <property type="entry name" value="SIGMA70_2"/>
    <property type="match status" value="1"/>
</dbReference>
<evidence type="ECO:0000256" key="9">
    <source>
        <dbReference type="RuleBase" id="RU362124"/>
    </source>
</evidence>
<dbReference type="Gene3D" id="2.60.40.10">
    <property type="entry name" value="Immunoglobulins"/>
    <property type="match status" value="1"/>
</dbReference>
<evidence type="ECO:0000313" key="13">
    <source>
        <dbReference type="EMBL" id="KEI65538.1"/>
    </source>
</evidence>
<dbReference type="InterPro" id="IPR020472">
    <property type="entry name" value="WD40_PAC1"/>
</dbReference>
<evidence type="ECO:0000256" key="4">
    <source>
        <dbReference type="ARBA" id="ARBA00023015"/>
    </source>
</evidence>
<dbReference type="NCBIfam" id="TIGR02937">
    <property type="entry name" value="sigma70-ECF"/>
    <property type="match status" value="1"/>
</dbReference>
<feature type="repeat" description="WD" evidence="8">
    <location>
        <begin position="246"/>
        <end position="278"/>
    </location>
</feature>
<dbReference type="PROSITE" id="PS00715">
    <property type="entry name" value="SIGMA70_1"/>
    <property type="match status" value="1"/>
</dbReference>
<keyword evidence="3" id="KW-0677">Repeat</keyword>